<protein>
    <submittedName>
        <fullName evidence="2">Uncharacterized protein</fullName>
    </submittedName>
</protein>
<evidence type="ECO:0000313" key="2">
    <source>
        <dbReference type="EMBL" id="MBK0392176.1"/>
    </source>
</evidence>
<comment type="caution">
    <text evidence="2">The sequence shown here is derived from an EMBL/GenBank/DDBJ whole genome shotgun (WGS) entry which is preliminary data.</text>
</comment>
<gene>
    <name evidence="2" type="ORF">I8E28_06200</name>
</gene>
<evidence type="ECO:0000256" key="1">
    <source>
        <dbReference type="SAM" id="MobiDB-lite"/>
    </source>
</evidence>
<keyword evidence="3" id="KW-1185">Reference proteome</keyword>
<accession>A0A934PZU9</accession>
<feature type="region of interest" description="Disordered" evidence="1">
    <location>
        <begin position="70"/>
        <end position="95"/>
    </location>
</feature>
<sequence length="95" mass="10558">MTILKHSDLRLLAQWERAHQAALLAEMAIGDPPTGVTAAQVASWAREMRGAADTLFDELLRREAFGRLDPMPFQRRRPPVEEPPPFLASTSPAPL</sequence>
<dbReference type="EMBL" id="JAEDAO010000001">
    <property type="protein sequence ID" value="MBK0392176.1"/>
    <property type="molecule type" value="Genomic_DNA"/>
</dbReference>
<evidence type="ECO:0000313" key="3">
    <source>
        <dbReference type="Proteomes" id="UP000617041"/>
    </source>
</evidence>
<organism evidence="2 3">
    <name type="scientific">Ramlibacter algicola</name>
    <dbReference type="NCBI Taxonomy" id="2795217"/>
    <lineage>
        <taxon>Bacteria</taxon>
        <taxon>Pseudomonadati</taxon>
        <taxon>Pseudomonadota</taxon>
        <taxon>Betaproteobacteria</taxon>
        <taxon>Burkholderiales</taxon>
        <taxon>Comamonadaceae</taxon>
        <taxon>Ramlibacter</taxon>
    </lineage>
</organism>
<dbReference type="AlphaFoldDB" id="A0A934PZU9"/>
<dbReference type="RefSeq" id="WP_200787125.1">
    <property type="nucleotide sequence ID" value="NZ_JAEDAO010000001.1"/>
</dbReference>
<dbReference type="Proteomes" id="UP000617041">
    <property type="component" value="Unassembled WGS sequence"/>
</dbReference>
<proteinExistence type="predicted"/>
<reference evidence="2" key="1">
    <citation type="submission" date="2020-12" db="EMBL/GenBank/DDBJ databases">
        <title>Ramlibacter sp. nov., isolated from a freshwater alga, Cryptomonas.</title>
        <authorList>
            <person name="Kim H.M."/>
            <person name="Jeon C.O."/>
        </authorList>
    </citation>
    <scope>NUCLEOTIDE SEQUENCE</scope>
    <source>
        <strain evidence="2">CrO1</strain>
    </source>
</reference>
<name>A0A934PZU9_9BURK</name>